<dbReference type="GO" id="GO:0055085">
    <property type="term" value="P:transmembrane transport"/>
    <property type="evidence" value="ECO:0007669"/>
    <property type="project" value="InterPro"/>
</dbReference>
<evidence type="ECO:0000256" key="4">
    <source>
        <dbReference type="ARBA" id="ARBA00022692"/>
    </source>
</evidence>
<feature type="transmembrane region" description="Helical" evidence="7">
    <location>
        <begin position="205"/>
        <end position="225"/>
    </location>
</feature>
<comment type="caution">
    <text evidence="9">The sequence shown here is derived from an EMBL/GenBank/DDBJ whole genome shotgun (WGS) entry which is preliminary data.</text>
</comment>
<accession>A0A1E3AEQ2</accession>
<dbReference type="SUPFAM" id="SSF161098">
    <property type="entry name" value="MetI-like"/>
    <property type="match status" value="1"/>
</dbReference>
<dbReference type="InterPro" id="IPR000515">
    <property type="entry name" value="MetI-like"/>
</dbReference>
<dbReference type="Gene3D" id="1.10.3720.10">
    <property type="entry name" value="MetI-like"/>
    <property type="match status" value="1"/>
</dbReference>
<reference evidence="9 10" key="1">
    <citation type="submission" date="2016-07" db="EMBL/GenBank/DDBJ databases">
        <title>Characterization of isolates of Eisenbergiella tayi derived from blood cultures, using whole genome sequencing.</title>
        <authorList>
            <person name="Burdz T."/>
            <person name="Wiebe D."/>
            <person name="Huynh C."/>
            <person name="Bernard K."/>
        </authorList>
    </citation>
    <scope>NUCLEOTIDE SEQUENCE [LARGE SCALE GENOMIC DNA]</scope>
    <source>
        <strain evidence="9 10">NML 110608</strain>
    </source>
</reference>
<name>A0A1E3AEQ2_9FIRM</name>
<organism evidence="9 10">
    <name type="scientific">Eisenbergiella tayi</name>
    <dbReference type="NCBI Taxonomy" id="1432052"/>
    <lineage>
        <taxon>Bacteria</taxon>
        <taxon>Bacillati</taxon>
        <taxon>Bacillota</taxon>
        <taxon>Clostridia</taxon>
        <taxon>Lachnospirales</taxon>
        <taxon>Lachnospiraceae</taxon>
        <taxon>Eisenbergiella</taxon>
    </lineage>
</organism>
<proteinExistence type="inferred from homology"/>
<evidence type="ECO:0000256" key="6">
    <source>
        <dbReference type="ARBA" id="ARBA00023136"/>
    </source>
</evidence>
<keyword evidence="5 7" id="KW-1133">Transmembrane helix</keyword>
<evidence type="ECO:0000256" key="5">
    <source>
        <dbReference type="ARBA" id="ARBA00022989"/>
    </source>
</evidence>
<keyword evidence="4 7" id="KW-0812">Transmembrane</keyword>
<dbReference type="InterPro" id="IPR035906">
    <property type="entry name" value="MetI-like_sf"/>
</dbReference>
<keyword evidence="2 7" id="KW-0813">Transport</keyword>
<feature type="domain" description="ABC transmembrane type-1" evidence="8">
    <location>
        <begin position="77"/>
        <end position="287"/>
    </location>
</feature>
<feature type="transmembrane region" description="Helical" evidence="7">
    <location>
        <begin position="265"/>
        <end position="292"/>
    </location>
</feature>
<evidence type="ECO:0000256" key="1">
    <source>
        <dbReference type="ARBA" id="ARBA00004651"/>
    </source>
</evidence>
<protein>
    <submittedName>
        <fullName evidence="9">sn-glycerol-3-phosphate transport system permease protein UgpA</fullName>
    </submittedName>
</protein>
<comment type="similarity">
    <text evidence="7">Belongs to the binding-protein-dependent transport system permease family.</text>
</comment>
<dbReference type="PANTHER" id="PTHR30193">
    <property type="entry name" value="ABC TRANSPORTER PERMEASE PROTEIN"/>
    <property type="match status" value="1"/>
</dbReference>
<dbReference type="PROSITE" id="PS50928">
    <property type="entry name" value="ABC_TM1"/>
    <property type="match status" value="1"/>
</dbReference>
<dbReference type="EMBL" id="MCGH01000002">
    <property type="protein sequence ID" value="ODM07067.1"/>
    <property type="molecule type" value="Genomic_DNA"/>
</dbReference>
<dbReference type="PATRIC" id="fig|1432052.4.peg.3294"/>
<dbReference type="GO" id="GO:0005886">
    <property type="term" value="C:plasma membrane"/>
    <property type="evidence" value="ECO:0007669"/>
    <property type="project" value="UniProtKB-SubCell"/>
</dbReference>
<evidence type="ECO:0000256" key="2">
    <source>
        <dbReference type="ARBA" id="ARBA00022448"/>
    </source>
</evidence>
<dbReference type="RefSeq" id="WP_069152809.1">
    <property type="nucleotide sequence ID" value="NZ_CAJLDD010000002.1"/>
</dbReference>
<dbReference type="Proteomes" id="UP000094067">
    <property type="component" value="Unassembled WGS sequence"/>
</dbReference>
<keyword evidence="6 7" id="KW-0472">Membrane</keyword>
<evidence type="ECO:0000256" key="7">
    <source>
        <dbReference type="RuleBase" id="RU363032"/>
    </source>
</evidence>
<evidence type="ECO:0000313" key="9">
    <source>
        <dbReference type="EMBL" id="ODM07067.1"/>
    </source>
</evidence>
<dbReference type="PANTHER" id="PTHR30193:SF41">
    <property type="entry name" value="DIACETYLCHITOBIOSE UPTAKE SYSTEM PERMEASE PROTEIN NGCF"/>
    <property type="match status" value="1"/>
</dbReference>
<feature type="transmembrane region" description="Helical" evidence="7">
    <location>
        <begin position="159"/>
        <end position="184"/>
    </location>
</feature>
<evidence type="ECO:0000313" key="10">
    <source>
        <dbReference type="Proteomes" id="UP000094067"/>
    </source>
</evidence>
<feature type="transmembrane region" description="Helical" evidence="7">
    <location>
        <begin position="116"/>
        <end position="139"/>
    </location>
</feature>
<feature type="transmembrane region" description="Helical" evidence="7">
    <location>
        <begin position="83"/>
        <end position="104"/>
    </location>
</feature>
<dbReference type="CDD" id="cd06261">
    <property type="entry name" value="TM_PBP2"/>
    <property type="match status" value="1"/>
</dbReference>
<evidence type="ECO:0000256" key="3">
    <source>
        <dbReference type="ARBA" id="ARBA00022475"/>
    </source>
</evidence>
<comment type="subcellular location">
    <subcellularLocation>
        <location evidence="1 7">Cell membrane</location>
        <topology evidence="1 7">Multi-pass membrane protein</topology>
    </subcellularLocation>
</comment>
<evidence type="ECO:0000259" key="8">
    <source>
        <dbReference type="PROSITE" id="PS50928"/>
    </source>
</evidence>
<dbReference type="AlphaFoldDB" id="A0A1E3AEQ2"/>
<gene>
    <name evidence="9" type="primary">ugpA_7</name>
    <name evidence="9" type="ORF">BEI61_02957</name>
</gene>
<feature type="transmembrane region" description="Helical" evidence="7">
    <location>
        <begin position="15"/>
        <end position="38"/>
    </location>
</feature>
<sequence>MKINKRGKKKSKAHYFFLAPHMIIFLIFFFIPFLYGIYVSFTKWDMFSVPQWIGLQNYATIFVNKESSFYRQFWNGFGNTLRFVVMMVPFQILIPLIIAIALYAKPRGARLFQGILYIPTLFSISAVILTWFFILHPSYGLVNKLFGLQINWFGEQPYAWISIIAVTVWWIIGLNMVIYVAALGGIDPGIIESAQIDGAGWFSKVIHIYIPLIRFPLLFTILSATTSQFNIYGQPLMLTKGGPTESTFVLIMYIRNLAFGSGKPIAGVASAMAVVLGVVIGIFSVAQMIVLIKLQKE</sequence>
<dbReference type="InterPro" id="IPR051393">
    <property type="entry name" value="ABC_transporter_permease"/>
</dbReference>
<dbReference type="Pfam" id="PF00528">
    <property type="entry name" value="BPD_transp_1"/>
    <property type="match status" value="1"/>
</dbReference>
<keyword evidence="3" id="KW-1003">Cell membrane</keyword>